<dbReference type="GO" id="GO:0016746">
    <property type="term" value="F:acyltransferase activity"/>
    <property type="evidence" value="ECO:0007669"/>
    <property type="project" value="UniProtKB-KW"/>
</dbReference>
<keyword evidence="4" id="KW-0812">Transmembrane</keyword>
<dbReference type="Proteomes" id="UP001478862">
    <property type="component" value="Unassembled WGS sequence"/>
</dbReference>
<keyword evidence="6" id="KW-0443">Lipid metabolism</keyword>
<evidence type="ECO:0000256" key="4">
    <source>
        <dbReference type="ARBA" id="ARBA00022692"/>
    </source>
</evidence>
<name>A0ABV1MW65_9BACI</name>
<keyword evidence="1" id="KW-1003">Cell membrane</keyword>
<reference evidence="10 11" key="1">
    <citation type="submission" date="2024-06" db="EMBL/GenBank/DDBJ databases">
        <title>Lysinibacillus zambalefons sp. nov., a Novel Firmicute Isolated from the Poon Bato Zambales Hyperalkaline Spring.</title>
        <authorList>
            <person name="Aja J.A."/>
            <person name="Lazaro J.E.H."/>
            <person name="Llorin L.D."/>
            <person name="Lim K.R."/>
            <person name="Teodosio J."/>
            <person name="Dalisay D.S."/>
        </authorList>
    </citation>
    <scope>NUCLEOTIDE SEQUENCE [LARGE SCALE GENOMIC DNA]</scope>
    <source>
        <strain evidence="10 11">M3</strain>
    </source>
</reference>
<proteinExistence type="predicted"/>
<dbReference type="InterPro" id="IPR003811">
    <property type="entry name" value="G3P_acylTferase_PlsY"/>
</dbReference>
<keyword evidence="9" id="KW-1208">Phospholipid metabolism</keyword>
<dbReference type="Pfam" id="PF02660">
    <property type="entry name" value="G3P_acyltransf"/>
    <property type="match status" value="1"/>
</dbReference>
<evidence type="ECO:0000313" key="10">
    <source>
        <dbReference type="EMBL" id="MEQ6356757.1"/>
    </source>
</evidence>
<keyword evidence="5" id="KW-1133">Transmembrane helix</keyword>
<protein>
    <submittedName>
        <fullName evidence="10">Glycerol-3-phosphate acyltransferase</fullName>
    </submittedName>
</protein>
<evidence type="ECO:0000256" key="7">
    <source>
        <dbReference type="ARBA" id="ARBA00023136"/>
    </source>
</evidence>
<evidence type="ECO:0000256" key="5">
    <source>
        <dbReference type="ARBA" id="ARBA00022989"/>
    </source>
</evidence>
<evidence type="ECO:0000256" key="2">
    <source>
        <dbReference type="ARBA" id="ARBA00022516"/>
    </source>
</evidence>
<comment type="caution">
    <text evidence="10">The sequence shown here is derived from an EMBL/GenBank/DDBJ whole genome shotgun (WGS) entry which is preliminary data.</text>
</comment>
<dbReference type="RefSeq" id="WP_349661171.1">
    <property type="nucleotide sequence ID" value="NZ_JBEGDG010000017.1"/>
</dbReference>
<evidence type="ECO:0000256" key="8">
    <source>
        <dbReference type="ARBA" id="ARBA00023209"/>
    </source>
</evidence>
<evidence type="ECO:0000256" key="1">
    <source>
        <dbReference type="ARBA" id="ARBA00022475"/>
    </source>
</evidence>
<sequence length="66" mass="7120">MTVYFVGKVYGVKLQEERSKNIGARNAGSMIGKDAFIWTFLGGTLKGALIVLPTKFDSVCITSSTC</sequence>
<keyword evidence="8" id="KW-0594">Phospholipid biosynthesis</keyword>
<evidence type="ECO:0000256" key="9">
    <source>
        <dbReference type="ARBA" id="ARBA00023264"/>
    </source>
</evidence>
<keyword evidence="7" id="KW-0472">Membrane</keyword>
<evidence type="ECO:0000256" key="3">
    <source>
        <dbReference type="ARBA" id="ARBA00022679"/>
    </source>
</evidence>
<evidence type="ECO:0000256" key="6">
    <source>
        <dbReference type="ARBA" id="ARBA00023098"/>
    </source>
</evidence>
<keyword evidence="11" id="KW-1185">Reference proteome</keyword>
<gene>
    <name evidence="10" type="ORF">ABNX05_19195</name>
</gene>
<dbReference type="EMBL" id="JBEGDG010000017">
    <property type="protein sequence ID" value="MEQ6356757.1"/>
    <property type="molecule type" value="Genomic_DNA"/>
</dbReference>
<organism evidence="10 11">
    <name type="scientific">Lysinibacillus zambalensis</name>
    <dbReference type="NCBI Taxonomy" id="3160866"/>
    <lineage>
        <taxon>Bacteria</taxon>
        <taxon>Bacillati</taxon>
        <taxon>Bacillota</taxon>
        <taxon>Bacilli</taxon>
        <taxon>Bacillales</taxon>
        <taxon>Bacillaceae</taxon>
        <taxon>Lysinibacillus</taxon>
    </lineage>
</organism>
<keyword evidence="10" id="KW-0012">Acyltransferase</keyword>
<accession>A0ABV1MW65</accession>
<evidence type="ECO:0000313" key="11">
    <source>
        <dbReference type="Proteomes" id="UP001478862"/>
    </source>
</evidence>
<keyword evidence="3" id="KW-0808">Transferase</keyword>
<keyword evidence="2" id="KW-0444">Lipid biosynthesis</keyword>